<name>A0A811V353_CERCA</name>
<dbReference type="AlphaFoldDB" id="A0A811V353"/>
<gene>
    <name evidence="2" type="ORF">CCAP1982_LOCUS13638</name>
</gene>
<dbReference type="EMBL" id="CAJHJT010000034">
    <property type="protein sequence ID" value="CAD7005281.1"/>
    <property type="molecule type" value="Genomic_DNA"/>
</dbReference>
<reference evidence="2" key="1">
    <citation type="submission" date="2020-11" db="EMBL/GenBank/DDBJ databases">
        <authorList>
            <person name="Whitehead M."/>
        </authorList>
    </citation>
    <scope>NUCLEOTIDE SEQUENCE</scope>
    <source>
        <strain evidence="2">EGII</strain>
    </source>
</reference>
<sequence>MANLDNCHPSSSSWPQVTTVDGQGSDNGITSRRTIGVEQHGGRKTLLSAFEVHEICVCKSLLVHGVLPHIANVIECDIRKVESRNCFRISQTQTANSSQHTQQKSSPTIVRVAYVSVPNSTAAGVRLDLSSELFLGI</sequence>
<feature type="compositionally biased region" description="Polar residues" evidence="1">
    <location>
        <begin position="8"/>
        <end position="33"/>
    </location>
</feature>
<evidence type="ECO:0000313" key="2">
    <source>
        <dbReference type="EMBL" id="CAD7005281.1"/>
    </source>
</evidence>
<dbReference type="Proteomes" id="UP000606786">
    <property type="component" value="Unassembled WGS sequence"/>
</dbReference>
<proteinExistence type="predicted"/>
<evidence type="ECO:0000256" key="1">
    <source>
        <dbReference type="SAM" id="MobiDB-lite"/>
    </source>
</evidence>
<keyword evidence="3" id="KW-1185">Reference proteome</keyword>
<accession>A0A811V353</accession>
<organism evidence="2 3">
    <name type="scientific">Ceratitis capitata</name>
    <name type="common">Mediterranean fruit fly</name>
    <name type="synonym">Tephritis capitata</name>
    <dbReference type="NCBI Taxonomy" id="7213"/>
    <lineage>
        <taxon>Eukaryota</taxon>
        <taxon>Metazoa</taxon>
        <taxon>Ecdysozoa</taxon>
        <taxon>Arthropoda</taxon>
        <taxon>Hexapoda</taxon>
        <taxon>Insecta</taxon>
        <taxon>Pterygota</taxon>
        <taxon>Neoptera</taxon>
        <taxon>Endopterygota</taxon>
        <taxon>Diptera</taxon>
        <taxon>Brachycera</taxon>
        <taxon>Muscomorpha</taxon>
        <taxon>Tephritoidea</taxon>
        <taxon>Tephritidae</taxon>
        <taxon>Ceratitis</taxon>
        <taxon>Ceratitis</taxon>
    </lineage>
</organism>
<comment type="caution">
    <text evidence="2">The sequence shown here is derived from an EMBL/GenBank/DDBJ whole genome shotgun (WGS) entry which is preliminary data.</text>
</comment>
<feature type="region of interest" description="Disordered" evidence="1">
    <location>
        <begin position="1"/>
        <end position="34"/>
    </location>
</feature>
<protein>
    <submittedName>
        <fullName evidence="2">(Mediterranean fruit fly) hypothetical protein</fullName>
    </submittedName>
</protein>
<evidence type="ECO:0000313" key="3">
    <source>
        <dbReference type="Proteomes" id="UP000606786"/>
    </source>
</evidence>